<evidence type="ECO:0000259" key="8">
    <source>
        <dbReference type="PROSITE" id="PS50076"/>
    </source>
</evidence>
<feature type="domain" description="J" evidence="8">
    <location>
        <begin position="11"/>
        <end position="79"/>
    </location>
</feature>
<dbReference type="Proteomes" id="UP000014500">
    <property type="component" value="Unassembled WGS sequence"/>
</dbReference>
<organism evidence="9 10">
    <name type="scientific">Strigamia maritima</name>
    <name type="common">European centipede</name>
    <name type="synonym">Geophilus maritimus</name>
    <dbReference type="NCBI Taxonomy" id="126957"/>
    <lineage>
        <taxon>Eukaryota</taxon>
        <taxon>Metazoa</taxon>
        <taxon>Ecdysozoa</taxon>
        <taxon>Arthropoda</taxon>
        <taxon>Myriapoda</taxon>
        <taxon>Chilopoda</taxon>
        <taxon>Pleurostigmophora</taxon>
        <taxon>Geophilomorpha</taxon>
        <taxon>Linotaeniidae</taxon>
        <taxon>Strigamia</taxon>
    </lineage>
</organism>
<evidence type="ECO:0000256" key="1">
    <source>
        <dbReference type="ARBA" id="ARBA00004141"/>
    </source>
</evidence>
<protein>
    <recommendedName>
        <fullName evidence="8">J domain-containing protein</fullName>
    </recommendedName>
</protein>
<dbReference type="PROSITE" id="PS00636">
    <property type="entry name" value="DNAJ_1"/>
    <property type="match status" value="1"/>
</dbReference>
<keyword evidence="3 7" id="KW-1133">Transmembrane helix</keyword>
<dbReference type="GO" id="GO:0005789">
    <property type="term" value="C:endoplasmic reticulum membrane"/>
    <property type="evidence" value="ECO:0007669"/>
    <property type="project" value="TreeGrafter"/>
</dbReference>
<evidence type="ECO:0000313" key="10">
    <source>
        <dbReference type="Proteomes" id="UP000014500"/>
    </source>
</evidence>
<dbReference type="HOGENOM" id="CLU_055735_0_0_1"/>
<dbReference type="AlphaFoldDB" id="T1J1X2"/>
<dbReference type="SMART" id="SM00271">
    <property type="entry name" value="DnaJ"/>
    <property type="match status" value="1"/>
</dbReference>
<proteinExistence type="inferred from homology"/>
<evidence type="ECO:0000256" key="4">
    <source>
        <dbReference type="ARBA" id="ARBA00023136"/>
    </source>
</evidence>
<feature type="transmembrane region" description="Helical" evidence="7">
    <location>
        <begin position="101"/>
        <end position="121"/>
    </location>
</feature>
<dbReference type="InterPro" id="IPR001623">
    <property type="entry name" value="DnaJ_domain"/>
</dbReference>
<dbReference type="InterPro" id="IPR036869">
    <property type="entry name" value="J_dom_sf"/>
</dbReference>
<evidence type="ECO:0000256" key="2">
    <source>
        <dbReference type="ARBA" id="ARBA00022692"/>
    </source>
</evidence>
<dbReference type="EnsemblMetazoa" id="SMAR007546-RA">
    <property type="protein sequence ID" value="SMAR007546-PA"/>
    <property type="gene ID" value="SMAR007546"/>
</dbReference>
<dbReference type="FunFam" id="1.10.287.110:FF:000036">
    <property type="entry name" value="dnaJ homolog subfamily C member 25"/>
    <property type="match status" value="1"/>
</dbReference>
<sequence length="314" mass="37596">MIEGLYCGKQNCYDVLGVNRDDTKHEIAKSYRRLAKKHHPDMHKSRVAKEKAEEMFKLIATAYEILKDEDARKDYDYMLDNPEEVYRHYFHYYRTRMAPKVDIKIVIAVSITVISIIQYLGARHRYSSAINYLVSVPKYRLRALDIAKQEGLINGNIKVKKGRKTKEELREEEDGIIRTVLEENMDIRGGYAKPNVTDVLWIQLVLLPYTIVMFAWFHINWIYRFDIKGEEYGTDEKLYLIKKYLKCSQTHWQSIENSEKNKYIKLELWIKEKFDDWKLKEEEAMRMKLAENPKYRSYRRYMKSRGPGQITFED</sequence>
<reference evidence="9" key="2">
    <citation type="submission" date="2015-02" db="UniProtKB">
        <authorList>
            <consortium name="EnsemblMetazoa"/>
        </authorList>
    </citation>
    <scope>IDENTIFICATION</scope>
</reference>
<evidence type="ECO:0000256" key="6">
    <source>
        <dbReference type="ARBA" id="ARBA00024193"/>
    </source>
</evidence>
<dbReference type="OMA" id="WFWRYTV"/>
<reference evidence="10" key="1">
    <citation type="submission" date="2011-05" db="EMBL/GenBank/DDBJ databases">
        <authorList>
            <person name="Richards S.R."/>
            <person name="Qu J."/>
            <person name="Jiang H."/>
            <person name="Jhangiani S.N."/>
            <person name="Agravi P."/>
            <person name="Goodspeed R."/>
            <person name="Gross S."/>
            <person name="Mandapat C."/>
            <person name="Jackson L."/>
            <person name="Mathew T."/>
            <person name="Pu L."/>
            <person name="Thornton R."/>
            <person name="Saada N."/>
            <person name="Wilczek-Boney K.B."/>
            <person name="Lee S."/>
            <person name="Kovar C."/>
            <person name="Wu Y."/>
            <person name="Scherer S.E."/>
            <person name="Worley K.C."/>
            <person name="Muzny D.M."/>
            <person name="Gibbs R."/>
        </authorList>
    </citation>
    <scope>NUCLEOTIDE SEQUENCE</scope>
    <source>
        <strain evidence="10">Brora</strain>
    </source>
</reference>
<dbReference type="Pfam" id="PF00226">
    <property type="entry name" value="DnaJ"/>
    <property type="match status" value="1"/>
</dbReference>
<dbReference type="SUPFAM" id="SSF46565">
    <property type="entry name" value="Chaperone J-domain"/>
    <property type="match status" value="1"/>
</dbReference>
<dbReference type="Gene3D" id="1.10.287.110">
    <property type="entry name" value="DnaJ domain"/>
    <property type="match status" value="1"/>
</dbReference>
<evidence type="ECO:0000256" key="7">
    <source>
        <dbReference type="SAM" id="Phobius"/>
    </source>
</evidence>
<dbReference type="EMBL" id="JH431790">
    <property type="status" value="NOT_ANNOTATED_CDS"/>
    <property type="molecule type" value="Genomic_DNA"/>
</dbReference>
<dbReference type="PANTHER" id="PTHR44176:SF1">
    <property type="entry name" value="DNAJ HOMOLOG SUBFAMILY C MEMBER 25"/>
    <property type="match status" value="1"/>
</dbReference>
<dbReference type="PRINTS" id="PR00625">
    <property type="entry name" value="JDOMAIN"/>
</dbReference>
<keyword evidence="5" id="KW-0143">Chaperone</keyword>
<dbReference type="PANTHER" id="PTHR44176">
    <property type="entry name" value="DNAJ HOMOLOG SUBFAMILY C MEMBER 25"/>
    <property type="match status" value="1"/>
</dbReference>
<keyword evidence="4 7" id="KW-0472">Membrane</keyword>
<evidence type="ECO:0000313" key="9">
    <source>
        <dbReference type="EnsemblMetazoa" id="SMAR007546-PA"/>
    </source>
</evidence>
<dbReference type="STRING" id="126957.T1J1X2"/>
<dbReference type="GO" id="GO:0006457">
    <property type="term" value="P:protein folding"/>
    <property type="evidence" value="ECO:0007669"/>
    <property type="project" value="InterPro"/>
</dbReference>
<comment type="similarity">
    <text evidence="6">Belongs to the DNAJC25 family.</text>
</comment>
<keyword evidence="2 7" id="KW-0812">Transmembrane</keyword>
<dbReference type="PROSITE" id="PS50076">
    <property type="entry name" value="DNAJ_2"/>
    <property type="match status" value="1"/>
</dbReference>
<evidence type="ECO:0000256" key="3">
    <source>
        <dbReference type="ARBA" id="ARBA00022989"/>
    </source>
</evidence>
<feature type="transmembrane region" description="Helical" evidence="7">
    <location>
        <begin position="200"/>
        <end position="219"/>
    </location>
</feature>
<dbReference type="InterPro" id="IPR044632">
    <property type="entry name" value="DNAJC25-like"/>
</dbReference>
<keyword evidence="10" id="KW-1185">Reference proteome</keyword>
<dbReference type="InterPro" id="IPR018253">
    <property type="entry name" value="DnaJ_domain_CS"/>
</dbReference>
<dbReference type="PhylomeDB" id="T1J1X2"/>
<dbReference type="eggNOG" id="KOG0722">
    <property type="taxonomic scope" value="Eukaryota"/>
</dbReference>
<accession>T1J1X2</accession>
<evidence type="ECO:0000256" key="5">
    <source>
        <dbReference type="ARBA" id="ARBA00023186"/>
    </source>
</evidence>
<dbReference type="CDD" id="cd06257">
    <property type="entry name" value="DnaJ"/>
    <property type="match status" value="1"/>
</dbReference>
<comment type="subcellular location">
    <subcellularLocation>
        <location evidence="1">Membrane</location>
        <topology evidence="1">Multi-pass membrane protein</topology>
    </subcellularLocation>
</comment>
<name>T1J1X2_STRMM</name>